<dbReference type="Proteomes" id="UP001056766">
    <property type="component" value="Unassembled WGS sequence"/>
</dbReference>
<evidence type="ECO:0000313" key="2">
    <source>
        <dbReference type="EMBL" id="MCM1986422.1"/>
    </source>
</evidence>
<proteinExistence type="predicted"/>
<keyword evidence="1" id="KW-0472">Membrane</keyword>
<evidence type="ECO:0000313" key="3">
    <source>
        <dbReference type="Proteomes" id="UP001056766"/>
    </source>
</evidence>
<organism evidence="2 3">
    <name type="scientific">Methanococcoides seepicolus</name>
    <dbReference type="NCBI Taxonomy" id="2828780"/>
    <lineage>
        <taxon>Archaea</taxon>
        <taxon>Methanobacteriati</taxon>
        <taxon>Methanobacteriota</taxon>
        <taxon>Stenosarchaea group</taxon>
        <taxon>Methanomicrobia</taxon>
        <taxon>Methanosarcinales</taxon>
        <taxon>Methanosarcinaceae</taxon>
        <taxon>Methanococcoides</taxon>
    </lineage>
</organism>
<feature type="transmembrane region" description="Helical" evidence="1">
    <location>
        <begin position="12"/>
        <end position="36"/>
    </location>
</feature>
<accession>A0A9E4ZEZ4</accession>
<sequence length="480" mass="53803">MKLFLKDENAVSVVVGAILLLAIMITFLSVVTSTWVPIYEGDAEAEHSKQMSENFRNLKFQSELTDSFPRSLIIDLGTEDVPLVANSRSIGYLELNETEGDLIISTNVTNIMEADDPYQFGVLVKDMADTPDPITAFEFEFLQKETLTTKSPGLDDPFDVQLRTTTHNRWIHFFAGETSGKDLAINMRCGNPAEVWENNAVRVYSPSDDPKVYVSDEDLVHIDLLTNATFLALKSDNPVTINGTTYSNGEVAPLYDLVQHYMSIGETYIFDYVNYNHVIDSSQRFEYVTNDHVTNLTYSNTGDACFFDDSCIGRGTFKIHSDYNFMVDQSYIYESGAVILKQDDGAVFKVQPPISVSGTNGSLELGIWGVVLEGDFQKFGNDIEKMYITADTETIVEGDTGTVSITKNLYPETKDIWISFFEKMKREIVTLNETGNGTINVTMNVSLNSTPQFVKMNVIDTNSTIHMKIKTHDLKITDRP</sequence>
<reference evidence="2" key="2">
    <citation type="submission" date="2021-04" db="EMBL/GenBank/DDBJ databases">
        <authorList>
            <person name="Dong X."/>
        </authorList>
    </citation>
    <scope>NUCLEOTIDE SEQUENCE</scope>
    <source>
        <strain evidence="2">LLY</strain>
    </source>
</reference>
<comment type="caution">
    <text evidence="2">The sequence shown here is derived from an EMBL/GenBank/DDBJ whole genome shotgun (WGS) entry which is preliminary data.</text>
</comment>
<reference evidence="2" key="1">
    <citation type="journal article" date="2021" name="mSystems">
        <title>Bacteria and Archaea Synergistically Convert Glycine Betaine to Biogenic Methane in the Formosa Cold Seep of the South China Sea.</title>
        <authorList>
            <person name="Li L."/>
            <person name="Zhang W."/>
            <person name="Zhang S."/>
            <person name="Song L."/>
            <person name="Sun Q."/>
            <person name="Zhang H."/>
            <person name="Xiang H."/>
            <person name="Dong X."/>
        </authorList>
    </citation>
    <scope>NUCLEOTIDE SEQUENCE</scope>
    <source>
        <strain evidence="2">LLY</strain>
    </source>
</reference>
<keyword evidence="1" id="KW-0812">Transmembrane</keyword>
<dbReference type="AlphaFoldDB" id="A0A9E4ZEZ4"/>
<evidence type="ECO:0008006" key="4">
    <source>
        <dbReference type="Google" id="ProtNLM"/>
    </source>
</evidence>
<gene>
    <name evidence="2" type="ORF">KDK67_05315</name>
</gene>
<keyword evidence="1" id="KW-1133">Transmembrane helix</keyword>
<dbReference type="EMBL" id="JAGSOI010000015">
    <property type="protein sequence ID" value="MCM1986422.1"/>
    <property type="molecule type" value="Genomic_DNA"/>
</dbReference>
<evidence type="ECO:0000256" key="1">
    <source>
        <dbReference type="SAM" id="Phobius"/>
    </source>
</evidence>
<keyword evidence="3" id="KW-1185">Reference proteome</keyword>
<name>A0A9E4ZEZ4_9EURY</name>
<protein>
    <recommendedName>
        <fullName evidence="4">Archaeal Type IV pilin N-terminal domain-containing protein</fullName>
    </recommendedName>
</protein>
<dbReference type="RefSeq" id="WP_250867804.1">
    <property type="nucleotide sequence ID" value="NZ_JAGSOI010000015.1"/>
</dbReference>